<feature type="domain" description="Toprim" evidence="13">
    <location>
        <begin position="2"/>
        <end position="146"/>
    </location>
</feature>
<dbReference type="InterPro" id="IPR010666">
    <property type="entry name" value="Znf_GRF"/>
</dbReference>
<dbReference type="InterPro" id="IPR013497">
    <property type="entry name" value="Topo_IA_cen"/>
</dbReference>
<keyword evidence="8 11" id="KW-0238">DNA-binding</keyword>
<evidence type="ECO:0000256" key="4">
    <source>
        <dbReference type="ARBA" id="ARBA00022723"/>
    </source>
</evidence>
<feature type="domain" description="GRF-type" evidence="14">
    <location>
        <begin position="843"/>
        <end position="882"/>
    </location>
</feature>
<dbReference type="InterPro" id="IPR006171">
    <property type="entry name" value="TOPRIM_dom"/>
</dbReference>
<sequence>MRILCVAEKNDAAKNIAAQLSNGSARNEAGPSKYNRLYKFYSMFEGHQADFVMTSVSGHMQNYEFPIQFKSWSSTPPDALFDAPLVKNVTKDMVKVKQNLEQQSRTHSVLIIWTDCDREGENIGAEVRDVCLRANRNLRVLRARFSEITQTAVRRAMANLVPLNVLIAEAVDARQELDLRIGASFTRLQSLFLQNRFPTLVDRLVSFGSCQFPTLGFVVERWRAIAEFQPEKFWKIEVHHNRGGMNTIFTWSRVRLFSERAAAAIFEEIEESGRAKVTHLESKPKSKWRPFPLETVELEKKARMLGLTAKDIMKIAEKLYTTGFISYPRTETNIFPKSLDLKPMVEAQQRDPRFGAFVTEILQNGIDPRNGRKTDEAHPPIHPLKEGSGLVGAEAKVYEFIARRFLACLSRDAQGFETTCKLEIAEEEFTAKGLLISDRGYLEVYPYDKWSDKTLPQYQFNEEFTITNAEFIESTTTAPLLLSEPDLIGLMDKYGIGTDATHADHISTIQQRGYIKLTREKRFEPSPLGIGLVSAYEDLSIPLANHLLRSGLERDLVKIENGEKQRDAVVRAQVNAYREAYKKAEENLNRFGAVIAQSMGVARQNDRPFELPRNPADNSVARCPRCQLPMVVKTIPNGSVCVSCTGYPECRTSGFLPNGGRMLARLRACNCSAGFHVVRWSFEPGSVPSHMTGEYEGCLGCDDTLKEVIRISIREGDAARNNRRGGGPPPGPGPGRGGGNQRGRKRKSDHDSGPGGSGGAAVNCGCNKPAKKLTTRKDGPNKDRDFYVCSDFPKVCNYFQWADEVQPGSGGGDGSRNPPKKTNNPRNNPGPSSSTATAANVQCECGKNAISLTVRKDGPNQGRPFFKCPDSECNFFQWGDEMNQTSSNFNSSSSRGRGGGRGGGASRGGGRGGTRKPPTCGHCGQSGHTRRGKFDEITDQTEDEQIAIAIAASMKSTSKKPRRAAEKEAESLKEFEEPEMNSDFESVSEGEDESDEEKSCGHDPELAAQGTDEHQKVTDESSRTSAVSICFQIRSPENKRTMIKMLETADASSLRMTLLNMGYCQTEYELIRAYPKEVMDLSEGRSLQDLKIVNQDSFLIQKKN</sequence>
<feature type="region of interest" description="Disordered" evidence="12">
    <location>
        <begin position="714"/>
        <end position="761"/>
    </location>
</feature>
<accession>A0ABN7RV73</accession>
<evidence type="ECO:0000313" key="17">
    <source>
        <dbReference type="Proteomes" id="UP001158576"/>
    </source>
</evidence>
<dbReference type="InterPro" id="IPR013825">
    <property type="entry name" value="Topo_IA_cen_sub2"/>
</dbReference>
<dbReference type="EMBL" id="OU015568">
    <property type="protein sequence ID" value="CAG5082773.1"/>
    <property type="molecule type" value="Genomic_DNA"/>
</dbReference>
<comment type="similarity">
    <text evidence="2 11">Belongs to the type IA topoisomerase family.</text>
</comment>
<dbReference type="InterPro" id="IPR023406">
    <property type="entry name" value="Topo_IA_AS"/>
</dbReference>
<feature type="compositionally biased region" description="Low complexity" evidence="12">
    <location>
        <begin position="816"/>
        <end position="834"/>
    </location>
</feature>
<dbReference type="Pfam" id="PF01751">
    <property type="entry name" value="Toprim"/>
    <property type="match status" value="1"/>
</dbReference>
<evidence type="ECO:0000313" key="16">
    <source>
        <dbReference type="EMBL" id="CAG5082773.1"/>
    </source>
</evidence>
<feature type="compositionally biased region" description="Basic and acidic residues" evidence="12">
    <location>
        <begin position="963"/>
        <end position="975"/>
    </location>
</feature>
<dbReference type="PANTHER" id="PTHR11390">
    <property type="entry name" value="PROKARYOTIC DNA TOPOISOMERASE"/>
    <property type="match status" value="1"/>
</dbReference>
<dbReference type="PRINTS" id="PR00417">
    <property type="entry name" value="PRTPISMRASEI"/>
</dbReference>
<dbReference type="InterPro" id="IPR003903">
    <property type="entry name" value="UIM_dom"/>
</dbReference>
<keyword evidence="17" id="KW-1185">Reference proteome</keyword>
<comment type="catalytic activity">
    <reaction evidence="1 11">
        <text>ATP-independent breakage of single-stranded DNA, followed by passage and rejoining.</text>
        <dbReference type="EC" id="5.6.2.1"/>
    </reaction>
</comment>
<keyword evidence="7 11" id="KW-0799">Topoisomerase</keyword>
<organism evidence="16 17">
    <name type="scientific">Oikopleura dioica</name>
    <name type="common">Tunicate</name>
    <dbReference type="NCBI Taxonomy" id="34765"/>
    <lineage>
        <taxon>Eukaryota</taxon>
        <taxon>Metazoa</taxon>
        <taxon>Chordata</taxon>
        <taxon>Tunicata</taxon>
        <taxon>Appendicularia</taxon>
        <taxon>Copelata</taxon>
        <taxon>Oikopleuridae</taxon>
        <taxon>Oikopleura</taxon>
    </lineage>
</organism>
<dbReference type="Gene3D" id="1.10.460.10">
    <property type="entry name" value="Topoisomerase I, domain 2"/>
    <property type="match status" value="1"/>
</dbReference>
<dbReference type="EC" id="5.6.2.1" evidence="3 11"/>
<feature type="domain" description="GRF-type" evidence="14">
    <location>
        <begin position="764"/>
        <end position="805"/>
    </location>
</feature>
<dbReference type="InterPro" id="IPR000380">
    <property type="entry name" value="Topo_IA"/>
</dbReference>
<dbReference type="Proteomes" id="UP001158576">
    <property type="component" value="Chromosome PAR"/>
</dbReference>
<dbReference type="PROSITE" id="PS52039">
    <property type="entry name" value="TOPO_IA_2"/>
    <property type="match status" value="1"/>
</dbReference>
<dbReference type="PROSITE" id="PS50880">
    <property type="entry name" value="TOPRIM"/>
    <property type="match status" value="1"/>
</dbReference>
<evidence type="ECO:0000256" key="6">
    <source>
        <dbReference type="ARBA" id="ARBA00022833"/>
    </source>
</evidence>
<feature type="region of interest" description="Disordered" evidence="12">
    <location>
        <begin position="952"/>
        <end position="1021"/>
    </location>
</feature>
<keyword evidence="4" id="KW-0479">Metal-binding</keyword>
<dbReference type="Gene3D" id="3.30.65.10">
    <property type="entry name" value="Bacterial Topoisomerase I, domain 1"/>
    <property type="match status" value="1"/>
</dbReference>
<dbReference type="PANTHER" id="PTHR11390:SF21">
    <property type="entry name" value="DNA TOPOISOMERASE 3-ALPHA"/>
    <property type="match status" value="1"/>
</dbReference>
<dbReference type="CDD" id="cd00186">
    <property type="entry name" value="TOP1Ac"/>
    <property type="match status" value="1"/>
</dbReference>
<evidence type="ECO:0000256" key="8">
    <source>
        <dbReference type="ARBA" id="ARBA00023125"/>
    </source>
</evidence>
<dbReference type="InterPro" id="IPR003601">
    <property type="entry name" value="Topo_IA_2"/>
</dbReference>
<feature type="compositionally biased region" description="Gly residues" evidence="12">
    <location>
        <begin position="896"/>
        <end position="912"/>
    </location>
</feature>
<dbReference type="InterPro" id="IPR013824">
    <property type="entry name" value="Topo_IA_cen_sub1"/>
</dbReference>
<dbReference type="SMART" id="SM00437">
    <property type="entry name" value="TOP1Ac"/>
    <property type="match status" value="1"/>
</dbReference>
<feature type="region of interest" description="Disordered" evidence="12">
    <location>
        <begin position="884"/>
        <end position="940"/>
    </location>
</feature>
<feature type="domain" description="Topo IA-type catalytic" evidence="15">
    <location>
        <begin position="164"/>
        <end position="581"/>
    </location>
</feature>
<evidence type="ECO:0000256" key="5">
    <source>
        <dbReference type="ARBA" id="ARBA00022771"/>
    </source>
</evidence>
<name>A0ABN7RV73_OIKDI</name>
<dbReference type="InterPro" id="IPR034144">
    <property type="entry name" value="TOPRIM_TopoIII"/>
</dbReference>
<dbReference type="Gene3D" id="3.40.50.140">
    <property type="match status" value="1"/>
</dbReference>
<dbReference type="InterPro" id="IPR013826">
    <property type="entry name" value="Topo_IA_cen_sub3"/>
</dbReference>
<evidence type="ECO:0000256" key="2">
    <source>
        <dbReference type="ARBA" id="ARBA00009446"/>
    </source>
</evidence>
<feature type="region of interest" description="Disordered" evidence="12">
    <location>
        <begin position="807"/>
        <end position="837"/>
    </location>
</feature>
<keyword evidence="9 11" id="KW-0413">Isomerase</keyword>
<dbReference type="Pfam" id="PF06839">
    <property type="entry name" value="Zn_ribbon_GRF"/>
    <property type="match status" value="2"/>
</dbReference>
<evidence type="ECO:0000256" key="1">
    <source>
        <dbReference type="ARBA" id="ARBA00000213"/>
    </source>
</evidence>
<dbReference type="Pfam" id="PF01131">
    <property type="entry name" value="Topoisom_bac"/>
    <property type="match status" value="1"/>
</dbReference>
<protein>
    <recommendedName>
        <fullName evidence="3 11">DNA topoisomerase</fullName>
        <ecNumber evidence="3 11">5.6.2.1</ecNumber>
    </recommendedName>
</protein>
<dbReference type="InterPro" id="IPR023405">
    <property type="entry name" value="Topo_IA_core_domain"/>
</dbReference>
<dbReference type="CDD" id="cd03362">
    <property type="entry name" value="TOPRIM_TopoIA_TopoIII"/>
    <property type="match status" value="1"/>
</dbReference>
<dbReference type="PROSITE" id="PS00396">
    <property type="entry name" value="TOPO_IA_1"/>
    <property type="match status" value="1"/>
</dbReference>
<dbReference type="Gene3D" id="3.10.20.90">
    <property type="entry name" value="Phosphatidylinositol 3-kinase Catalytic Subunit, Chain A, domain 1"/>
    <property type="match status" value="1"/>
</dbReference>
<evidence type="ECO:0000259" key="14">
    <source>
        <dbReference type="PROSITE" id="PS51999"/>
    </source>
</evidence>
<evidence type="ECO:0000256" key="12">
    <source>
        <dbReference type="SAM" id="MobiDB-lite"/>
    </source>
</evidence>
<evidence type="ECO:0000256" key="9">
    <source>
        <dbReference type="ARBA" id="ARBA00023235"/>
    </source>
</evidence>
<dbReference type="InterPro" id="IPR029071">
    <property type="entry name" value="Ubiquitin-like_domsf"/>
</dbReference>
<keyword evidence="6" id="KW-0862">Zinc</keyword>
<reference evidence="16 17" key="1">
    <citation type="submission" date="2021-04" db="EMBL/GenBank/DDBJ databases">
        <authorList>
            <person name="Bliznina A."/>
        </authorList>
    </citation>
    <scope>NUCLEOTIDE SEQUENCE [LARGE SCALE GENOMIC DNA]</scope>
</reference>
<comment type="function">
    <text evidence="11">Introduces a single-strand break via transesterification at a target site in duplex DNA. Releases the supercoiling and torsional tension of DNA introduced during the DNA replication and transcription by transiently cleaving and rejoining one strand of the DNA duplex. The scissile phosphodiester is attacked by the catalytic tyrosine of the enzyme, resulting in the formation of a DNA-(5'-phosphotyrosyl)-enzyme intermediate and the expulsion of a 3'-OH DNA strand.</text>
</comment>
<dbReference type="InterPro" id="IPR003602">
    <property type="entry name" value="Topo_IA_DNA-bd_dom"/>
</dbReference>
<evidence type="ECO:0000256" key="10">
    <source>
        <dbReference type="PROSITE-ProRule" id="PRU01343"/>
    </source>
</evidence>
<evidence type="ECO:0000256" key="7">
    <source>
        <dbReference type="ARBA" id="ARBA00023029"/>
    </source>
</evidence>
<keyword evidence="5 10" id="KW-0863">Zinc-finger</keyword>
<dbReference type="SMART" id="SM00493">
    <property type="entry name" value="TOPRIM"/>
    <property type="match status" value="1"/>
</dbReference>
<dbReference type="SUPFAM" id="SSF56712">
    <property type="entry name" value="Prokaryotic type I DNA topoisomerase"/>
    <property type="match status" value="1"/>
</dbReference>
<dbReference type="SUPFAM" id="SSF54236">
    <property type="entry name" value="Ubiquitin-like"/>
    <property type="match status" value="1"/>
</dbReference>
<feature type="compositionally biased region" description="Acidic residues" evidence="12">
    <location>
        <begin position="976"/>
        <end position="996"/>
    </location>
</feature>
<evidence type="ECO:0000256" key="3">
    <source>
        <dbReference type="ARBA" id="ARBA00012891"/>
    </source>
</evidence>
<gene>
    <name evidence="16" type="ORF">OKIOD_LOCUS1762</name>
</gene>
<evidence type="ECO:0000259" key="13">
    <source>
        <dbReference type="PROSITE" id="PS50880"/>
    </source>
</evidence>
<feature type="compositionally biased region" description="Basic and acidic residues" evidence="12">
    <location>
        <begin position="997"/>
        <end position="1021"/>
    </location>
</feature>
<dbReference type="Gene3D" id="2.70.20.10">
    <property type="entry name" value="Topoisomerase I, domain 3"/>
    <property type="match status" value="1"/>
</dbReference>
<dbReference type="Gene3D" id="1.10.290.10">
    <property type="entry name" value="Topoisomerase I, domain 4"/>
    <property type="match status" value="1"/>
</dbReference>
<proteinExistence type="inferred from homology"/>
<dbReference type="PROSITE" id="PS51999">
    <property type="entry name" value="ZF_GRF"/>
    <property type="match status" value="2"/>
</dbReference>
<evidence type="ECO:0000256" key="11">
    <source>
        <dbReference type="RuleBase" id="RU362092"/>
    </source>
</evidence>
<evidence type="ECO:0000259" key="15">
    <source>
        <dbReference type="PROSITE" id="PS52039"/>
    </source>
</evidence>
<dbReference type="PROSITE" id="PS50330">
    <property type="entry name" value="UIM"/>
    <property type="match status" value="1"/>
</dbReference>
<dbReference type="SMART" id="SM00436">
    <property type="entry name" value="TOP1Bc"/>
    <property type="match status" value="1"/>
</dbReference>